<evidence type="ECO:0000256" key="2">
    <source>
        <dbReference type="ARBA" id="ARBA00005417"/>
    </source>
</evidence>
<dbReference type="SUPFAM" id="SSF52540">
    <property type="entry name" value="P-loop containing nucleoside triphosphate hydrolases"/>
    <property type="match status" value="1"/>
</dbReference>
<keyword evidence="7" id="KW-0472">Membrane</keyword>
<organism evidence="9 10">
    <name type="scientific">Streptosporangium saharense</name>
    <dbReference type="NCBI Taxonomy" id="1706840"/>
    <lineage>
        <taxon>Bacteria</taxon>
        <taxon>Bacillati</taxon>
        <taxon>Actinomycetota</taxon>
        <taxon>Actinomycetes</taxon>
        <taxon>Streptosporangiales</taxon>
        <taxon>Streptosporangiaceae</taxon>
        <taxon>Streptosporangium</taxon>
    </lineage>
</organism>
<dbReference type="CDD" id="cd03257">
    <property type="entry name" value="ABC_NikE_OppD_transporters"/>
    <property type="match status" value="1"/>
</dbReference>
<dbReference type="Gene3D" id="3.40.50.300">
    <property type="entry name" value="P-loop containing nucleotide triphosphate hydrolases"/>
    <property type="match status" value="1"/>
</dbReference>
<feature type="domain" description="ABC transporter" evidence="8">
    <location>
        <begin position="5"/>
        <end position="237"/>
    </location>
</feature>
<dbReference type="PANTHER" id="PTHR43297">
    <property type="entry name" value="OLIGOPEPTIDE TRANSPORT ATP-BINDING PROTEIN APPD"/>
    <property type="match status" value="1"/>
</dbReference>
<keyword evidence="4" id="KW-1003">Cell membrane</keyword>
<dbReference type="AlphaFoldDB" id="A0A7W7VSB9"/>
<dbReference type="GO" id="GO:0005524">
    <property type="term" value="F:ATP binding"/>
    <property type="evidence" value="ECO:0007669"/>
    <property type="project" value="UniProtKB-KW"/>
</dbReference>
<keyword evidence="10" id="KW-1185">Reference proteome</keyword>
<dbReference type="InterPro" id="IPR003439">
    <property type="entry name" value="ABC_transporter-like_ATP-bd"/>
</dbReference>
<dbReference type="InterPro" id="IPR050388">
    <property type="entry name" value="ABC_Ni/Peptide_Import"/>
</dbReference>
<evidence type="ECO:0000256" key="3">
    <source>
        <dbReference type="ARBA" id="ARBA00022448"/>
    </source>
</evidence>
<comment type="similarity">
    <text evidence="2">Belongs to the ABC transporter superfamily.</text>
</comment>
<dbReference type="PANTHER" id="PTHR43297:SF2">
    <property type="entry name" value="DIPEPTIDE TRANSPORT ATP-BINDING PROTEIN DPPD"/>
    <property type="match status" value="1"/>
</dbReference>
<evidence type="ECO:0000259" key="8">
    <source>
        <dbReference type="PROSITE" id="PS50893"/>
    </source>
</evidence>
<dbReference type="SMART" id="SM00382">
    <property type="entry name" value="AAA"/>
    <property type="match status" value="1"/>
</dbReference>
<comment type="subcellular location">
    <subcellularLocation>
        <location evidence="1">Cell membrane</location>
        <topology evidence="1">Peripheral membrane protein</topology>
    </subcellularLocation>
</comment>
<dbReference type="InterPro" id="IPR003593">
    <property type="entry name" value="AAA+_ATPase"/>
</dbReference>
<dbReference type="EMBL" id="JACHJP010000013">
    <property type="protein sequence ID" value="MBB4920444.1"/>
    <property type="molecule type" value="Genomic_DNA"/>
</dbReference>
<evidence type="ECO:0000256" key="7">
    <source>
        <dbReference type="ARBA" id="ARBA00023136"/>
    </source>
</evidence>
<dbReference type="RefSeq" id="WP_184724613.1">
    <property type="nucleotide sequence ID" value="NZ_JACHJP010000013.1"/>
</dbReference>
<evidence type="ECO:0000313" key="9">
    <source>
        <dbReference type="EMBL" id="MBB4920444.1"/>
    </source>
</evidence>
<proteinExistence type="inferred from homology"/>
<keyword evidence="5" id="KW-0547">Nucleotide-binding</keyword>
<evidence type="ECO:0000256" key="4">
    <source>
        <dbReference type="ARBA" id="ARBA00022475"/>
    </source>
</evidence>
<dbReference type="GO" id="GO:0005886">
    <property type="term" value="C:plasma membrane"/>
    <property type="evidence" value="ECO:0007669"/>
    <property type="project" value="UniProtKB-SubCell"/>
</dbReference>
<comment type="caution">
    <text evidence="9">The sequence shown here is derived from an EMBL/GenBank/DDBJ whole genome shotgun (WGS) entry which is preliminary data.</text>
</comment>
<keyword evidence="6" id="KW-0067">ATP-binding</keyword>
<reference evidence="9 10" key="1">
    <citation type="submission" date="2020-08" db="EMBL/GenBank/DDBJ databases">
        <title>Genomic Encyclopedia of Type Strains, Phase III (KMG-III): the genomes of soil and plant-associated and newly described type strains.</title>
        <authorList>
            <person name="Whitman W."/>
        </authorList>
    </citation>
    <scope>NUCLEOTIDE SEQUENCE [LARGE SCALE GENOMIC DNA]</scope>
    <source>
        <strain evidence="9 10">CECT 8840</strain>
    </source>
</reference>
<sequence>MNGGLLVEDLTVTVGGRRIVDHVGLEIAQGKAMVVLGESGSGKSVTARAILGLLGRRFSVSGHVTFNGGPLTLGRDVGLVPQDHTAALDPLRRIGAQIGEVLRHHGIVGSRSQAKGRALGLLGLAGVRDAERVARAYPHELSGGLRQRALIAVAVACGPRLLVADEPTSALDVTVQAKVLDLLRGLGTTLLMITHDIGVARLVGDTVAVMSEGRIVEYGEARDVLGLPGHPYTRRLLDAEPRPGVPRGALAGGLA</sequence>
<evidence type="ECO:0000256" key="1">
    <source>
        <dbReference type="ARBA" id="ARBA00004202"/>
    </source>
</evidence>
<keyword evidence="3" id="KW-0813">Transport</keyword>
<name>A0A7W7VSB9_9ACTN</name>
<evidence type="ECO:0000256" key="6">
    <source>
        <dbReference type="ARBA" id="ARBA00022840"/>
    </source>
</evidence>
<dbReference type="GO" id="GO:0016887">
    <property type="term" value="F:ATP hydrolysis activity"/>
    <property type="evidence" value="ECO:0007669"/>
    <property type="project" value="InterPro"/>
</dbReference>
<accession>A0A7W7VSB9</accession>
<dbReference type="InterPro" id="IPR027417">
    <property type="entry name" value="P-loop_NTPase"/>
</dbReference>
<dbReference type="Pfam" id="PF00005">
    <property type="entry name" value="ABC_tran"/>
    <property type="match status" value="1"/>
</dbReference>
<gene>
    <name evidence="9" type="ORF">FHS44_007593</name>
</gene>
<protein>
    <submittedName>
        <fullName evidence="9">ABC-type dipeptide/oligopeptide/nickel transport system ATPase component</fullName>
    </submittedName>
</protein>
<dbReference type="PROSITE" id="PS50893">
    <property type="entry name" value="ABC_TRANSPORTER_2"/>
    <property type="match status" value="1"/>
</dbReference>
<evidence type="ECO:0000256" key="5">
    <source>
        <dbReference type="ARBA" id="ARBA00022741"/>
    </source>
</evidence>
<dbReference type="Proteomes" id="UP000552644">
    <property type="component" value="Unassembled WGS sequence"/>
</dbReference>
<evidence type="ECO:0000313" key="10">
    <source>
        <dbReference type="Proteomes" id="UP000552644"/>
    </source>
</evidence>